<proteinExistence type="predicted"/>
<dbReference type="InterPro" id="IPR035897">
    <property type="entry name" value="Toll_tir_struct_dom_sf"/>
</dbReference>
<gene>
    <name evidence="3" type="ORF">ACJMK2_040974</name>
</gene>
<dbReference type="SMART" id="SM00255">
    <property type="entry name" value="TIR"/>
    <property type="match status" value="1"/>
</dbReference>
<comment type="caution">
    <text evidence="3">The sequence shown here is derived from an EMBL/GenBank/DDBJ whole genome shotgun (WGS) entry which is preliminary data.</text>
</comment>
<keyword evidence="1" id="KW-1133">Transmembrane helix</keyword>
<evidence type="ECO:0000313" key="4">
    <source>
        <dbReference type="Proteomes" id="UP001634394"/>
    </source>
</evidence>
<protein>
    <recommendedName>
        <fullName evidence="2">TIR domain-containing protein</fullName>
    </recommendedName>
</protein>
<dbReference type="PRINTS" id="PR01537">
    <property type="entry name" value="INTRLKN1R1F"/>
</dbReference>
<feature type="domain" description="TIR" evidence="2">
    <location>
        <begin position="21"/>
        <end position="178"/>
    </location>
</feature>
<feature type="transmembrane region" description="Helical" evidence="1">
    <location>
        <begin position="181"/>
        <end position="199"/>
    </location>
</feature>
<dbReference type="InterPro" id="IPR042342">
    <property type="entry name" value="TTC22"/>
</dbReference>
<accession>A0ABD3W601</accession>
<dbReference type="InterPro" id="IPR000157">
    <property type="entry name" value="TIR_dom"/>
</dbReference>
<dbReference type="SUPFAM" id="SSF52200">
    <property type="entry name" value="Toll/Interleukin receptor TIR domain"/>
    <property type="match status" value="1"/>
</dbReference>
<keyword evidence="1" id="KW-0472">Membrane</keyword>
<name>A0ABD3W601_SINWO</name>
<evidence type="ECO:0000256" key="1">
    <source>
        <dbReference type="SAM" id="Phobius"/>
    </source>
</evidence>
<dbReference type="PANTHER" id="PTHR16253">
    <property type="entry name" value="TETRATRICOPEPTIDE REPEAT PROTEIN 22"/>
    <property type="match status" value="1"/>
</dbReference>
<dbReference type="EMBL" id="JBJQND010000008">
    <property type="protein sequence ID" value="KAL3868138.1"/>
    <property type="molecule type" value="Genomic_DNA"/>
</dbReference>
<organism evidence="3 4">
    <name type="scientific">Sinanodonta woodiana</name>
    <name type="common">Chinese pond mussel</name>
    <name type="synonym">Anodonta woodiana</name>
    <dbReference type="NCBI Taxonomy" id="1069815"/>
    <lineage>
        <taxon>Eukaryota</taxon>
        <taxon>Metazoa</taxon>
        <taxon>Spiralia</taxon>
        <taxon>Lophotrochozoa</taxon>
        <taxon>Mollusca</taxon>
        <taxon>Bivalvia</taxon>
        <taxon>Autobranchia</taxon>
        <taxon>Heteroconchia</taxon>
        <taxon>Palaeoheterodonta</taxon>
        <taxon>Unionida</taxon>
        <taxon>Unionoidea</taxon>
        <taxon>Unionidae</taxon>
        <taxon>Unioninae</taxon>
        <taxon>Sinanodonta</taxon>
    </lineage>
</organism>
<dbReference type="Proteomes" id="UP001634394">
    <property type="component" value="Unassembled WGS sequence"/>
</dbReference>
<dbReference type="PANTHER" id="PTHR16253:SF0">
    <property type="entry name" value="TETRATRICOPEPTIDE REPEAT PROTEIN 22"/>
    <property type="match status" value="1"/>
</dbReference>
<keyword evidence="4" id="KW-1185">Reference proteome</keyword>
<sequence>MFPAICDERKLADLNDQKEPYEFDYFISNAEADRNLVHETLVPFLEQKYRAKVCLIDRDLPQGRTLLNALQWGISRSRRIIVVLSPSYIEDNFCNKMQLEHLILPDLYESTRDPMDVLLLMIQQCKIPQAIRWNLDIEHIDWTPDVRERTNWNHLQRWASQMDTHGHNTIWRDICLVQRNLLGFMFVCWLVGFIVVVPSI</sequence>
<evidence type="ECO:0000313" key="3">
    <source>
        <dbReference type="EMBL" id="KAL3868138.1"/>
    </source>
</evidence>
<dbReference type="Pfam" id="PF13676">
    <property type="entry name" value="TIR_2"/>
    <property type="match status" value="1"/>
</dbReference>
<reference evidence="3 4" key="1">
    <citation type="submission" date="2024-11" db="EMBL/GenBank/DDBJ databases">
        <title>Chromosome-level genome assembly of the freshwater bivalve Anodonta woodiana.</title>
        <authorList>
            <person name="Chen X."/>
        </authorList>
    </citation>
    <scope>NUCLEOTIDE SEQUENCE [LARGE SCALE GENOMIC DNA]</scope>
    <source>
        <strain evidence="3">MN2024</strain>
        <tissue evidence="3">Gills</tissue>
    </source>
</reference>
<dbReference type="PROSITE" id="PS50104">
    <property type="entry name" value="TIR"/>
    <property type="match status" value="1"/>
</dbReference>
<keyword evidence="1" id="KW-0812">Transmembrane</keyword>
<dbReference type="AlphaFoldDB" id="A0ABD3W601"/>
<dbReference type="Gene3D" id="3.40.50.10140">
    <property type="entry name" value="Toll/interleukin-1 receptor homology (TIR) domain"/>
    <property type="match status" value="1"/>
</dbReference>
<evidence type="ECO:0000259" key="2">
    <source>
        <dbReference type="PROSITE" id="PS50104"/>
    </source>
</evidence>